<comment type="similarity">
    <text evidence="2 7">Belongs to the major facilitator superfamily. Sugar transporter (TC 2.A.1.1) family.</text>
</comment>
<feature type="transmembrane region" description="Helical" evidence="8">
    <location>
        <begin position="372"/>
        <end position="392"/>
    </location>
</feature>
<feature type="transmembrane region" description="Helical" evidence="8">
    <location>
        <begin position="344"/>
        <end position="360"/>
    </location>
</feature>
<evidence type="ECO:0000256" key="1">
    <source>
        <dbReference type="ARBA" id="ARBA00004141"/>
    </source>
</evidence>
<protein>
    <recommendedName>
        <fullName evidence="9">Major facilitator superfamily (MFS) profile domain-containing protein</fullName>
    </recommendedName>
</protein>
<dbReference type="NCBIfam" id="TIGR00879">
    <property type="entry name" value="SP"/>
    <property type="match status" value="1"/>
</dbReference>
<feature type="transmembrane region" description="Helical" evidence="8">
    <location>
        <begin position="184"/>
        <end position="204"/>
    </location>
</feature>
<dbReference type="InterPro" id="IPR050360">
    <property type="entry name" value="MFS_Sugar_Transporters"/>
</dbReference>
<proteinExistence type="inferred from homology"/>
<dbReference type="GO" id="GO:0005351">
    <property type="term" value="F:carbohydrate:proton symporter activity"/>
    <property type="evidence" value="ECO:0007669"/>
    <property type="project" value="TreeGrafter"/>
</dbReference>
<dbReference type="PROSITE" id="PS50850">
    <property type="entry name" value="MFS"/>
    <property type="match status" value="1"/>
</dbReference>
<dbReference type="FunFam" id="1.20.1250.20:FF:000217">
    <property type="entry name" value="MFS lactose permease, putative"/>
    <property type="match status" value="1"/>
</dbReference>
<accession>A0A2B7Y9K7</accession>
<comment type="subcellular location">
    <subcellularLocation>
        <location evidence="1">Membrane</location>
        <topology evidence="1">Multi-pass membrane protein</topology>
    </subcellularLocation>
</comment>
<dbReference type="InterPro" id="IPR003663">
    <property type="entry name" value="Sugar/inositol_transpt"/>
</dbReference>
<keyword evidence="6 8" id="KW-0472">Membrane</keyword>
<feature type="domain" description="Major facilitator superfamily (MFS) profile" evidence="9">
    <location>
        <begin position="53"/>
        <end position="501"/>
    </location>
</feature>
<dbReference type="Pfam" id="PF00083">
    <property type="entry name" value="Sugar_tr"/>
    <property type="match status" value="1"/>
</dbReference>
<feature type="transmembrane region" description="Helical" evidence="8">
    <location>
        <begin position="476"/>
        <end position="495"/>
    </location>
</feature>
<evidence type="ECO:0000313" key="11">
    <source>
        <dbReference type="Proteomes" id="UP000223968"/>
    </source>
</evidence>
<feature type="transmembrane region" description="Helical" evidence="8">
    <location>
        <begin position="412"/>
        <end position="429"/>
    </location>
</feature>
<dbReference type="OrthoDB" id="6133115at2759"/>
<dbReference type="PANTHER" id="PTHR48022">
    <property type="entry name" value="PLASTIDIC GLUCOSE TRANSPORTER 4"/>
    <property type="match status" value="1"/>
</dbReference>
<keyword evidence="4 8" id="KW-0812">Transmembrane</keyword>
<keyword evidence="5 8" id="KW-1133">Transmembrane helix</keyword>
<name>A0A2B7Y9K7_9EURO</name>
<dbReference type="InterPro" id="IPR036259">
    <property type="entry name" value="MFS_trans_sf"/>
</dbReference>
<comment type="caution">
    <text evidence="10">The sequence shown here is derived from an EMBL/GenBank/DDBJ whole genome shotgun (WGS) entry which is preliminary data.</text>
</comment>
<feature type="transmembrane region" description="Helical" evidence="8">
    <location>
        <begin position="303"/>
        <end position="324"/>
    </location>
</feature>
<feature type="transmembrane region" description="Helical" evidence="8">
    <location>
        <begin position="124"/>
        <end position="142"/>
    </location>
</feature>
<sequence>MAAYADRARNFSFPYYPPEEAMVRTVPNVALANVLSKQKTSLTSKRMLMLYYCLFVATLCSCINGYDTSLMGSINSYPQYRTYFGFDLTKGTPTTGIVYAIYTIGNMVGSFAAGPASDFRGRRVGMLLGSLIGIFGSVIQASCRNLAGFMIGRFILGFGVAITATAGPAYVSEMAHPEFRGTMTAIYNTFWYFGAVPGTFIPYATSKIPSSMAWRIPLWLQLVFAGLVLILCFFLPETPRWLIANNRHDAALEVMAKYHGNGDRNSPIVLLEYGEMCQDISRTGSDKRWWDYRELYNSREVRYRSMLVIMMGSIGSNGLVTYYYPAMLRKAGISSNQQQLLYQGFQNVISFAGAVAGAIFTDKWGRRPQMMVSTSLAAVLFAIIMALNATNVDDVNVPNPVAKSGHVARAELAMIYIFGFVYSCGWTPNQAMYPVEVLRFENRAKGMGMYNFWVNIAQFYNTFVTDIAFTHAGWKYYFLFIFWDTFEVAMMYFFFVETKKRTLEELTEIFRARRPVKTSLKQIEVVYRGNSVMEVDIKRNHESFVLRTTSPR</sequence>
<dbReference type="InterPro" id="IPR020846">
    <property type="entry name" value="MFS_dom"/>
</dbReference>
<dbReference type="InterPro" id="IPR005828">
    <property type="entry name" value="MFS_sugar_transport-like"/>
</dbReference>
<dbReference type="SUPFAM" id="SSF103473">
    <property type="entry name" value="MFS general substrate transporter"/>
    <property type="match status" value="1"/>
</dbReference>
<evidence type="ECO:0000256" key="6">
    <source>
        <dbReference type="ARBA" id="ARBA00023136"/>
    </source>
</evidence>
<feature type="transmembrane region" description="Helical" evidence="8">
    <location>
        <begin position="97"/>
        <end position="117"/>
    </location>
</feature>
<dbReference type="GO" id="GO:0016020">
    <property type="term" value="C:membrane"/>
    <property type="evidence" value="ECO:0007669"/>
    <property type="project" value="UniProtKB-SubCell"/>
</dbReference>
<dbReference type="EMBL" id="PDNB01000007">
    <property type="protein sequence ID" value="PGH17880.1"/>
    <property type="molecule type" value="Genomic_DNA"/>
</dbReference>
<dbReference type="AlphaFoldDB" id="A0A2B7Y9K7"/>
<dbReference type="Proteomes" id="UP000223968">
    <property type="component" value="Unassembled WGS sequence"/>
</dbReference>
<organism evidence="10 11">
    <name type="scientific">Helicocarpus griseus UAMH5409</name>
    <dbReference type="NCBI Taxonomy" id="1447875"/>
    <lineage>
        <taxon>Eukaryota</taxon>
        <taxon>Fungi</taxon>
        <taxon>Dikarya</taxon>
        <taxon>Ascomycota</taxon>
        <taxon>Pezizomycotina</taxon>
        <taxon>Eurotiomycetes</taxon>
        <taxon>Eurotiomycetidae</taxon>
        <taxon>Onygenales</taxon>
        <taxon>Ajellomycetaceae</taxon>
        <taxon>Helicocarpus</taxon>
    </lineage>
</organism>
<dbReference type="PANTHER" id="PTHR48022:SF79">
    <property type="entry name" value="LACTOSE PERMEASE, PUTATIVE (AFU_ORTHOLOGUE AFUA_6G01860)-RELATED"/>
    <property type="match status" value="1"/>
</dbReference>
<evidence type="ECO:0000256" key="4">
    <source>
        <dbReference type="ARBA" id="ARBA00022692"/>
    </source>
</evidence>
<evidence type="ECO:0000256" key="8">
    <source>
        <dbReference type="SAM" id="Phobius"/>
    </source>
</evidence>
<feature type="transmembrane region" description="Helical" evidence="8">
    <location>
        <begin position="48"/>
        <end position="66"/>
    </location>
</feature>
<evidence type="ECO:0000256" key="5">
    <source>
        <dbReference type="ARBA" id="ARBA00022989"/>
    </source>
</evidence>
<keyword evidence="11" id="KW-1185">Reference proteome</keyword>
<feature type="transmembrane region" description="Helical" evidence="8">
    <location>
        <begin position="450"/>
        <end position="470"/>
    </location>
</feature>
<feature type="transmembrane region" description="Helical" evidence="8">
    <location>
        <begin position="216"/>
        <end position="235"/>
    </location>
</feature>
<feature type="transmembrane region" description="Helical" evidence="8">
    <location>
        <begin position="154"/>
        <end position="172"/>
    </location>
</feature>
<evidence type="ECO:0000256" key="7">
    <source>
        <dbReference type="RuleBase" id="RU003346"/>
    </source>
</evidence>
<gene>
    <name evidence="10" type="ORF">AJ79_00779</name>
</gene>
<evidence type="ECO:0000259" key="9">
    <source>
        <dbReference type="PROSITE" id="PS50850"/>
    </source>
</evidence>
<evidence type="ECO:0000256" key="2">
    <source>
        <dbReference type="ARBA" id="ARBA00010992"/>
    </source>
</evidence>
<keyword evidence="3 7" id="KW-0813">Transport</keyword>
<evidence type="ECO:0000313" key="10">
    <source>
        <dbReference type="EMBL" id="PGH17880.1"/>
    </source>
</evidence>
<reference evidence="10 11" key="1">
    <citation type="submission" date="2017-10" db="EMBL/GenBank/DDBJ databases">
        <title>Comparative genomics in systemic dimorphic fungi from Ajellomycetaceae.</title>
        <authorList>
            <person name="Munoz J.F."/>
            <person name="Mcewen J.G."/>
            <person name="Clay O.K."/>
            <person name="Cuomo C.A."/>
        </authorList>
    </citation>
    <scope>NUCLEOTIDE SEQUENCE [LARGE SCALE GENOMIC DNA]</scope>
    <source>
        <strain evidence="10 11">UAMH5409</strain>
    </source>
</reference>
<evidence type="ECO:0000256" key="3">
    <source>
        <dbReference type="ARBA" id="ARBA00022448"/>
    </source>
</evidence>
<dbReference type="Gene3D" id="1.20.1250.20">
    <property type="entry name" value="MFS general substrate transporter like domains"/>
    <property type="match status" value="1"/>
</dbReference>